<evidence type="ECO:0000313" key="1">
    <source>
        <dbReference type="EMBL" id="KAI7808627.1"/>
    </source>
</evidence>
<proteinExistence type="predicted"/>
<protein>
    <submittedName>
        <fullName evidence="1">Uncharacterized protein</fullName>
    </submittedName>
</protein>
<keyword evidence="2" id="KW-1185">Reference proteome</keyword>
<organism evidence="1 2">
    <name type="scientific">Triplophysa rosa</name>
    <name type="common">Cave loach</name>
    <dbReference type="NCBI Taxonomy" id="992332"/>
    <lineage>
        <taxon>Eukaryota</taxon>
        <taxon>Metazoa</taxon>
        <taxon>Chordata</taxon>
        <taxon>Craniata</taxon>
        <taxon>Vertebrata</taxon>
        <taxon>Euteleostomi</taxon>
        <taxon>Actinopterygii</taxon>
        <taxon>Neopterygii</taxon>
        <taxon>Teleostei</taxon>
        <taxon>Ostariophysi</taxon>
        <taxon>Cypriniformes</taxon>
        <taxon>Nemacheilidae</taxon>
        <taxon>Triplophysa</taxon>
    </lineage>
</organism>
<sequence length="59" mass="6518">MEGGHVVLIERKNEQDELAGPACRVDSLSGFRIFPGRNLHQWILHPVIAKGLSVLKAGR</sequence>
<comment type="caution">
    <text evidence="1">The sequence shown here is derived from an EMBL/GenBank/DDBJ whole genome shotgun (WGS) entry which is preliminary data.</text>
</comment>
<gene>
    <name evidence="1" type="ORF">IRJ41_009855</name>
</gene>
<dbReference type="AlphaFoldDB" id="A0A9W7WUG1"/>
<accession>A0A9W7WUG1</accession>
<name>A0A9W7WUG1_TRIRA</name>
<reference evidence="1" key="1">
    <citation type="submission" date="2021-02" db="EMBL/GenBank/DDBJ databases">
        <title>Comparative genomics reveals that relaxation of natural selection precedes convergent phenotypic evolution of cavefish.</title>
        <authorList>
            <person name="Peng Z."/>
        </authorList>
    </citation>
    <scope>NUCLEOTIDE SEQUENCE</scope>
    <source>
        <tissue evidence="1">Muscle</tissue>
    </source>
</reference>
<dbReference type="Proteomes" id="UP001059041">
    <property type="component" value="Linkage Group LG6"/>
</dbReference>
<dbReference type="EMBL" id="JAFHDT010000006">
    <property type="protein sequence ID" value="KAI7808627.1"/>
    <property type="molecule type" value="Genomic_DNA"/>
</dbReference>
<evidence type="ECO:0000313" key="2">
    <source>
        <dbReference type="Proteomes" id="UP001059041"/>
    </source>
</evidence>